<dbReference type="Gene3D" id="3.60.40.10">
    <property type="entry name" value="PPM-type phosphatase domain"/>
    <property type="match status" value="1"/>
</dbReference>
<organism evidence="1 2">
    <name type="scientific">Vibrio splendidus</name>
    <dbReference type="NCBI Taxonomy" id="29497"/>
    <lineage>
        <taxon>Bacteria</taxon>
        <taxon>Pseudomonadati</taxon>
        <taxon>Pseudomonadota</taxon>
        <taxon>Gammaproteobacteria</taxon>
        <taxon>Vibrionales</taxon>
        <taxon>Vibrionaceae</taxon>
        <taxon>Vibrio</taxon>
    </lineage>
</organism>
<sequence>MDSKLISSTLKGTERPVNQDFSAYCKSDDGKEFWIIADGSTNAKSSGDFVASFCSLLCAQWLAAQGPATEDDIQALIKHVHRQIHRDFIYSKGSFLLLVIEENIQHCFYLGDCRIGTIEGNDITWLTYPHSLTYRSEGCDEKMLCTDPDRHTLFNVLKGVRFSRPTYKALQLDLNKPLILASDGFWSYHPAQLPEPLTEEAVNEHLETLIFTDDCTVLIRNANQ</sequence>
<evidence type="ECO:0000313" key="1">
    <source>
        <dbReference type="EMBL" id="PMF17665.1"/>
    </source>
</evidence>
<dbReference type="InterPro" id="IPR036457">
    <property type="entry name" value="PPM-type-like_dom_sf"/>
</dbReference>
<gene>
    <name evidence="1" type="ORF">BCV19_18175</name>
</gene>
<comment type="caution">
    <text evidence="1">The sequence shown here is derived from an EMBL/GenBank/DDBJ whole genome shotgun (WGS) entry which is preliminary data.</text>
</comment>
<reference evidence="2" key="1">
    <citation type="submission" date="2016-07" db="EMBL/GenBank/DDBJ databases">
        <title>Nontailed viruses are major unrecognized killers of bacteria in the ocean.</title>
        <authorList>
            <person name="Kauffman K."/>
            <person name="Hussain F."/>
            <person name="Yang J."/>
            <person name="Arevalo P."/>
            <person name="Brown J."/>
            <person name="Cutler M."/>
            <person name="Kelly L."/>
            <person name="Polz M.F."/>
        </authorList>
    </citation>
    <scope>NUCLEOTIDE SEQUENCE [LARGE SCALE GENOMIC DNA]</scope>
    <source>
        <strain evidence="2">10N.286.54.F3</strain>
    </source>
</reference>
<protein>
    <submittedName>
        <fullName evidence="1">Uncharacterized protein</fullName>
    </submittedName>
</protein>
<dbReference type="SMART" id="SM00332">
    <property type="entry name" value="PP2Cc"/>
    <property type="match status" value="1"/>
</dbReference>
<evidence type="ECO:0000313" key="2">
    <source>
        <dbReference type="Proteomes" id="UP000235405"/>
    </source>
</evidence>
<dbReference type="Proteomes" id="UP000235405">
    <property type="component" value="Unassembled WGS sequence"/>
</dbReference>
<name>A0A2N7C913_VIBSP</name>
<dbReference type="RefSeq" id="WP_102483258.1">
    <property type="nucleotide sequence ID" value="NZ_CAWNYU010000035.1"/>
</dbReference>
<dbReference type="InterPro" id="IPR001932">
    <property type="entry name" value="PPM-type_phosphatase-like_dom"/>
</dbReference>
<proteinExistence type="predicted"/>
<dbReference type="EMBL" id="MCSW01000219">
    <property type="protein sequence ID" value="PMF17665.1"/>
    <property type="molecule type" value="Genomic_DNA"/>
</dbReference>
<dbReference type="SUPFAM" id="SSF81606">
    <property type="entry name" value="PP2C-like"/>
    <property type="match status" value="1"/>
</dbReference>
<accession>A0A2N7C913</accession>
<dbReference type="AlphaFoldDB" id="A0A2N7C913"/>